<keyword evidence="3" id="KW-1185">Reference proteome</keyword>
<sequence>MSSRVPFFYIASFLLFCIAGCSSTADIPPSQAAKKENHRQEEAHEGELWQSPRFILRMQEEEEERLESQ</sequence>
<dbReference type="Proteomes" id="UP001321445">
    <property type="component" value="Chromosome"/>
</dbReference>
<gene>
    <name evidence="2" type="ORF">HCR_06110</name>
</gene>
<evidence type="ECO:0000313" key="2">
    <source>
        <dbReference type="EMBL" id="BDY12299.1"/>
    </source>
</evidence>
<evidence type="ECO:0000313" key="3">
    <source>
        <dbReference type="Proteomes" id="UP001321445"/>
    </source>
</evidence>
<organism evidence="2 3">
    <name type="scientific">Hydrogenimonas cancrithermarum</name>
    <dbReference type="NCBI Taxonomy" id="2993563"/>
    <lineage>
        <taxon>Bacteria</taxon>
        <taxon>Pseudomonadati</taxon>
        <taxon>Campylobacterota</taxon>
        <taxon>Epsilonproteobacteria</taxon>
        <taxon>Campylobacterales</taxon>
        <taxon>Hydrogenimonadaceae</taxon>
        <taxon>Hydrogenimonas</taxon>
    </lineage>
</organism>
<protein>
    <recommendedName>
        <fullName evidence="4">Secreted protein</fullName>
    </recommendedName>
</protein>
<evidence type="ECO:0008006" key="4">
    <source>
        <dbReference type="Google" id="ProtNLM"/>
    </source>
</evidence>
<evidence type="ECO:0000256" key="1">
    <source>
        <dbReference type="SAM" id="SignalP"/>
    </source>
</evidence>
<keyword evidence="1" id="KW-0732">Signal</keyword>
<dbReference type="RefSeq" id="WP_286337500.1">
    <property type="nucleotide sequence ID" value="NZ_AP027370.1"/>
</dbReference>
<feature type="chain" id="PRO_5047395546" description="Secreted protein" evidence="1">
    <location>
        <begin position="25"/>
        <end position="69"/>
    </location>
</feature>
<reference evidence="2 3" key="1">
    <citation type="submission" date="2023-03" db="EMBL/GenBank/DDBJ databases">
        <title>Description of Hydrogenimonas sp. ISO32.</title>
        <authorList>
            <person name="Mino S."/>
            <person name="Fukazawa S."/>
            <person name="Sawabe T."/>
        </authorList>
    </citation>
    <scope>NUCLEOTIDE SEQUENCE [LARGE SCALE GENOMIC DNA]</scope>
    <source>
        <strain evidence="2 3">ISO32</strain>
    </source>
</reference>
<dbReference type="EMBL" id="AP027370">
    <property type="protein sequence ID" value="BDY12299.1"/>
    <property type="molecule type" value="Genomic_DNA"/>
</dbReference>
<proteinExistence type="predicted"/>
<accession>A0ABN6WU63</accession>
<feature type="signal peptide" evidence="1">
    <location>
        <begin position="1"/>
        <end position="24"/>
    </location>
</feature>
<name>A0ABN6WU63_9BACT</name>